<dbReference type="Gene3D" id="6.10.140.140">
    <property type="match status" value="1"/>
</dbReference>
<dbReference type="InterPro" id="IPR013087">
    <property type="entry name" value="Znf_C2H2_type"/>
</dbReference>
<accession>A0A8C5PUH3</accession>
<evidence type="ECO:0000256" key="6">
    <source>
        <dbReference type="ARBA" id="ARBA00022771"/>
    </source>
</evidence>
<dbReference type="PANTHER" id="PTHR19818:SF160">
    <property type="entry name" value="GASTRULA ZINC FINGER PROTEIN XLCGF17.1-LIKE"/>
    <property type="match status" value="1"/>
</dbReference>
<dbReference type="PROSITE" id="PS50805">
    <property type="entry name" value="KRAB"/>
    <property type="match status" value="1"/>
</dbReference>
<dbReference type="GO" id="GO:0000978">
    <property type="term" value="F:RNA polymerase II cis-regulatory region sequence-specific DNA binding"/>
    <property type="evidence" value="ECO:0007669"/>
    <property type="project" value="TreeGrafter"/>
</dbReference>
<reference evidence="16" key="2">
    <citation type="submission" date="2025-09" db="UniProtKB">
        <authorList>
            <consortium name="Ensembl"/>
        </authorList>
    </citation>
    <scope>IDENTIFICATION</scope>
</reference>
<evidence type="ECO:0000256" key="10">
    <source>
        <dbReference type="ARBA" id="ARBA00023163"/>
    </source>
</evidence>
<evidence type="ECO:0000259" key="15">
    <source>
        <dbReference type="PROSITE" id="PS50805"/>
    </source>
</evidence>
<evidence type="ECO:0000313" key="16">
    <source>
        <dbReference type="Ensembl" id="ENSLLEP00000028191.1"/>
    </source>
</evidence>
<dbReference type="SUPFAM" id="SSF57667">
    <property type="entry name" value="beta-beta-alpha zinc fingers"/>
    <property type="match status" value="3"/>
</dbReference>
<feature type="region of interest" description="Disordered" evidence="13">
    <location>
        <begin position="173"/>
        <end position="192"/>
    </location>
</feature>
<feature type="domain" description="C2H2-type" evidence="14">
    <location>
        <begin position="427"/>
        <end position="454"/>
    </location>
</feature>
<keyword evidence="9" id="KW-0238">DNA-binding</keyword>
<dbReference type="InterPro" id="IPR050329">
    <property type="entry name" value="GLI_C2H2-zinc-finger"/>
</dbReference>
<dbReference type="FunFam" id="3.30.160.60:FF:002716">
    <property type="entry name" value="Zinc finger protein 212"/>
    <property type="match status" value="1"/>
</dbReference>
<feature type="region of interest" description="Disordered" evidence="13">
    <location>
        <begin position="35"/>
        <end position="90"/>
    </location>
</feature>
<dbReference type="Proteomes" id="UP000694569">
    <property type="component" value="Unplaced"/>
</dbReference>
<dbReference type="AlphaFoldDB" id="A0A8C5PUH3"/>
<evidence type="ECO:0000256" key="3">
    <source>
        <dbReference type="ARBA" id="ARBA00006991"/>
    </source>
</evidence>
<evidence type="ECO:0000256" key="7">
    <source>
        <dbReference type="ARBA" id="ARBA00022833"/>
    </source>
</evidence>
<dbReference type="Gene3D" id="3.30.160.60">
    <property type="entry name" value="Classic Zinc Finger"/>
    <property type="match status" value="5"/>
</dbReference>
<evidence type="ECO:0000313" key="17">
    <source>
        <dbReference type="Proteomes" id="UP000694569"/>
    </source>
</evidence>
<feature type="compositionally biased region" description="Basic and acidic residues" evidence="13">
    <location>
        <begin position="228"/>
        <end position="251"/>
    </location>
</feature>
<protein>
    <submittedName>
        <fullName evidence="16">Uncharacterized protein</fullName>
    </submittedName>
</protein>
<dbReference type="FunFam" id="3.30.160.60:FF:000012">
    <property type="entry name" value="RB-associated KRAB zinc finger protein-like"/>
    <property type="match status" value="1"/>
</dbReference>
<keyword evidence="10" id="KW-0804">Transcription</keyword>
<keyword evidence="6 12" id="KW-0863">Zinc-finger</keyword>
<name>A0A8C5PUH3_9ANUR</name>
<dbReference type="CDD" id="cd07765">
    <property type="entry name" value="KRAB_A-box"/>
    <property type="match status" value="1"/>
</dbReference>
<dbReference type="GO" id="GO:0000981">
    <property type="term" value="F:DNA-binding transcription factor activity, RNA polymerase II-specific"/>
    <property type="evidence" value="ECO:0007669"/>
    <property type="project" value="TreeGrafter"/>
</dbReference>
<evidence type="ECO:0000256" key="9">
    <source>
        <dbReference type="ARBA" id="ARBA00023125"/>
    </source>
</evidence>
<keyword evidence="7" id="KW-0862">Zinc</keyword>
<dbReference type="SUPFAM" id="SSF109640">
    <property type="entry name" value="KRAB domain (Kruppel-associated box)"/>
    <property type="match status" value="1"/>
</dbReference>
<dbReference type="InterPro" id="IPR036051">
    <property type="entry name" value="KRAB_dom_sf"/>
</dbReference>
<evidence type="ECO:0000256" key="12">
    <source>
        <dbReference type="PROSITE-ProRule" id="PRU00042"/>
    </source>
</evidence>
<dbReference type="Pfam" id="PF01352">
    <property type="entry name" value="KRAB"/>
    <property type="match status" value="1"/>
</dbReference>
<feature type="domain" description="C2H2-type" evidence="14">
    <location>
        <begin position="455"/>
        <end position="482"/>
    </location>
</feature>
<comment type="function">
    <text evidence="1">May be involved in transcriptional regulation.</text>
</comment>
<dbReference type="GO" id="GO:0005634">
    <property type="term" value="C:nucleus"/>
    <property type="evidence" value="ECO:0007669"/>
    <property type="project" value="UniProtKB-SubCell"/>
</dbReference>
<dbReference type="GO" id="GO:0008270">
    <property type="term" value="F:zinc ion binding"/>
    <property type="evidence" value="ECO:0007669"/>
    <property type="project" value="UniProtKB-KW"/>
</dbReference>
<keyword evidence="4" id="KW-0479">Metal-binding</keyword>
<evidence type="ECO:0000256" key="5">
    <source>
        <dbReference type="ARBA" id="ARBA00022737"/>
    </source>
</evidence>
<evidence type="ECO:0000256" key="11">
    <source>
        <dbReference type="ARBA" id="ARBA00023242"/>
    </source>
</evidence>
<dbReference type="InterPro" id="IPR001909">
    <property type="entry name" value="KRAB"/>
</dbReference>
<reference evidence="16" key="1">
    <citation type="submission" date="2025-08" db="UniProtKB">
        <authorList>
            <consortium name="Ensembl"/>
        </authorList>
    </citation>
    <scope>IDENTIFICATION</scope>
</reference>
<dbReference type="GO" id="GO:0045944">
    <property type="term" value="P:positive regulation of transcription by RNA polymerase II"/>
    <property type="evidence" value="ECO:0007669"/>
    <property type="project" value="UniProtKB-ARBA"/>
</dbReference>
<dbReference type="GeneTree" id="ENSGT01150000286944"/>
<dbReference type="FunFam" id="3.30.160.60:FF:002063">
    <property type="entry name" value="RB associated KRAB zinc finger"/>
    <property type="match status" value="1"/>
</dbReference>
<dbReference type="FunFam" id="3.30.160.60:FF:001155">
    <property type="entry name" value="Zinc finger 30C"/>
    <property type="match status" value="1"/>
</dbReference>
<sequence length="534" mass="60391">MMKDKGQVAERILSLTLEMVYLLTGEDHMVVKTPKAHVSPHGVPEEFCSTRTPRTEPPPHSMIHEIRDSSTEPSPHSMMHETRDPSTEPSPRFLLRERHNEQKILELSNQIIRLLTGEVPIRCEDVTVYLSMEEWEYVERHKELYEDLMMENHRPLGSLDLSKPVISAAFQPCVSSPSPPGKERSHFKSSSGANLSEIHKLENTNTGEQCVCTASTKRENWNLPEIEPPARHAKDQELSSRVEEEPTPREGHFTDIKCAERVPTQCVTKEEPTSCEGGDLAEIPPATGHVNTVCVMEESTALTGPGIYPPAEHTSMDYRSVHIKQEPAPSGEESFLDRCPPTEYPLSSLGPFPSRGDRTAHSIDRVIDGSLASSDCRKCPWKNPGILNCMTTHLQEKPYSCSVCGRRFIQKSVLEIHQRTHTGEKPYSCPKCGKCFTRNSYLIQHQRTHTGEKPYSCTECGKCFRHKQNLNSHHKLHTVKTSYYCSECGKCFKQKSYLSKHSKIHKGEKPYSCSQCGKCFRHPTNLISHLKTHS</sequence>
<evidence type="ECO:0000256" key="2">
    <source>
        <dbReference type="ARBA" id="ARBA00004123"/>
    </source>
</evidence>
<evidence type="ECO:0000256" key="13">
    <source>
        <dbReference type="SAM" id="MobiDB-lite"/>
    </source>
</evidence>
<dbReference type="Ensembl" id="ENSLLET00000029293.1">
    <property type="protein sequence ID" value="ENSLLEP00000028191.1"/>
    <property type="gene ID" value="ENSLLEG00000017911.1"/>
</dbReference>
<evidence type="ECO:0000256" key="1">
    <source>
        <dbReference type="ARBA" id="ARBA00003767"/>
    </source>
</evidence>
<keyword evidence="11" id="KW-0539">Nucleus</keyword>
<dbReference type="PROSITE" id="PS50157">
    <property type="entry name" value="ZINC_FINGER_C2H2_2"/>
    <property type="match status" value="5"/>
</dbReference>
<feature type="domain" description="C2H2-type" evidence="14">
    <location>
        <begin position="511"/>
        <end position="534"/>
    </location>
</feature>
<keyword evidence="8" id="KW-0805">Transcription regulation</keyword>
<proteinExistence type="inferred from homology"/>
<keyword evidence="5" id="KW-0677">Repeat</keyword>
<feature type="region of interest" description="Disordered" evidence="13">
    <location>
        <begin position="226"/>
        <end position="251"/>
    </location>
</feature>
<evidence type="ECO:0000256" key="8">
    <source>
        <dbReference type="ARBA" id="ARBA00023015"/>
    </source>
</evidence>
<comment type="subcellular location">
    <subcellularLocation>
        <location evidence="2">Nucleus</location>
    </subcellularLocation>
</comment>
<feature type="domain" description="C2H2-type" evidence="14">
    <location>
        <begin position="399"/>
        <end position="426"/>
    </location>
</feature>
<dbReference type="InterPro" id="IPR036236">
    <property type="entry name" value="Znf_C2H2_sf"/>
</dbReference>
<dbReference type="SMART" id="SM00355">
    <property type="entry name" value="ZnF_C2H2"/>
    <property type="match status" value="5"/>
</dbReference>
<comment type="similarity">
    <text evidence="3">Belongs to the krueppel C2H2-type zinc-finger protein family.</text>
</comment>
<organism evidence="16 17">
    <name type="scientific">Leptobrachium leishanense</name>
    <name type="common">Leishan spiny toad</name>
    <dbReference type="NCBI Taxonomy" id="445787"/>
    <lineage>
        <taxon>Eukaryota</taxon>
        <taxon>Metazoa</taxon>
        <taxon>Chordata</taxon>
        <taxon>Craniata</taxon>
        <taxon>Vertebrata</taxon>
        <taxon>Euteleostomi</taxon>
        <taxon>Amphibia</taxon>
        <taxon>Batrachia</taxon>
        <taxon>Anura</taxon>
        <taxon>Pelobatoidea</taxon>
        <taxon>Megophryidae</taxon>
        <taxon>Leptobrachium</taxon>
    </lineage>
</organism>
<feature type="domain" description="KRAB" evidence="15">
    <location>
        <begin position="121"/>
        <end position="197"/>
    </location>
</feature>
<evidence type="ECO:0000259" key="14">
    <source>
        <dbReference type="PROSITE" id="PS50157"/>
    </source>
</evidence>
<dbReference type="FunFam" id="3.30.160.60:FF:001064">
    <property type="entry name" value="Zinc finger protein 425"/>
    <property type="match status" value="1"/>
</dbReference>
<dbReference type="PANTHER" id="PTHR19818">
    <property type="entry name" value="ZINC FINGER PROTEIN ZIC AND GLI"/>
    <property type="match status" value="1"/>
</dbReference>
<feature type="domain" description="C2H2-type" evidence="14">
    <location>
        <begin position="483"/>
        <end position="510"/>
    </location>
</feature>
<keyword evidence="17" id="KW-1185">Reference proteome</keyword>
<dbReference type="Pfam" id="PF00096">
    <property type="entry name" value="zf-C2H2"/>
    <property type="match status" value="5"/>
</dbReference>
<evidence type="ECO:0000256" key="4">
    <source>
        <dbReference type="ARBA" id="ARBA00022723"/>
    </source>
</evidence>
<dbReference type="PROSITE" id="PS00028">
    <property type="entry name" value="ZINC_FINGER_C2H2_1"/>
    <property type="match status" value="5"/>
</dbReference>